<feature type="compositionally biased region" description="Low complexity" evidence="1">
    <location>
        <begin position="111"/>
        <end position="139"/>
    </location>
</feature>
<feature type="region of interest" description="Disordered" evidence="1">
    <location>
        <begin position="89"/>
        <end position="139"/>
    </location>
</feature>
<evidence type="ECO:0008006" key="3">
    <source>
        <dbReference type="Google" id="ProtNLM"/>
    </source>
</evidence>
<protein>
    <recommendedName>
        <fullName evidence="3">DNA-binding protein K10</fullName>
    </recommendedName>
</protein>
<proteinExistence type="evidence at transcript level"/>
<evidence type="ECO:0000256" key="1">
    <source>
        <dbReference type="SAM" id="MobiDB-lite"/>
    </source>
</evidence>
<dbReference type="VEuPathDB" id="VectorBase:MDOA006634"/>
<sequence>MVSKKNFQNGRVNAAQQQRQMPYKKPPIKPPMNTNFNNNPMFNVSQIPDNPGYLDFDFNLPTPPNNGNNNAAFNKNNINNNAAAADAKKKNNNNKNKAKNGKPQPNVGWKNNNQVGGPVNNPRFNGPRNNFGMANRGRGNRMMPPMGAGPRGMGPMGFHPPMGGFQPPMMPPPMPMRPPIPPMGMGVQPPPPFMRRNGPMLPIPPMIPPRMMPPAPFMAGGKIKKNKLSPKKVTKGKGSTVKTLKNLINQYPIDKPWVTSEIREEHDKKVDIENRLKGNKDDELFAQFKVQRDKFVAMYESAREEYLKKEAASVKAKDEKDKQTNTTKKDDKKEANTNENKKN</sequence>
<feature type="compositionally biased region" description="Basic residues" evidence="1">
    <location>
        <begin position="90"/>
        <end position="100"/>
    </location>
</feature>
<feature type="region of interest" description="Disordered" evidence="1">
    <location>
        <begin position="1"/>
        <end position="25"/>
    </location>
</feature>
<organism evidence="2">
    <name type="scientific">Musca domestica</name>
    <name type="common">House fly</name>
    <dbReference type="NCBI Taxonomy" id="7370"/>
    <lineage>
        <taxon>Eukaryota</taxon>
        <taxon>Metazoa</taxon>
        <taxon>Ecdysozoa</taxon>
        <taxon>Arthropoda</taxon>
        <taxon>Hexapoda</taxon>
        <taxon>Insecta</taxon>
        <taxon>Pterygota</taxon>
        <taxon>Neoptera</taxon>
        <taxon>Endopterygota</taxon>
        <taxon>Diptera</taxon>
        <taxon>Brachycera</taxon>
        <taxon>Muscomorpha</taxon>
        <taxon>Muscoidea</taxon>
        <taxon>Muscidae</taxon>
        <taxon>Musca</taxon>
    </lineage>
</organism>
<dbReference type="VEuPathDB" id="VectorBase:MDOMA2_006114"/>
<feature type="region of interest" description="Disordered" evidence="1">
    <location>
        <begin position="309"/>
        <end position="343"/>
    </location>
</feature>
<dbReference type="AlphaFoldDB" id="T1PIK0"/>
<evidence type="ECO:0000313" key="2">
    <source>
        <dbReference type="EMBL" id="AFP62387.1"/>
    </source>
</evidence>
<accession>T1PIK0</accession>
<name>T1PIK0_MUSDO</name>
<reference evidence="2" key="1">
    <citation type="submission" date="2012-08" db="EMBL/GenBank/DDBJ databases">
        <title>Transcriptome of adult Musca domestica launches a platform for comparative house fly gene expression and characterization of differential gene expression among resistant and susceptible house flies.</title>
        <authorList>
            <person name="Liu N."/>
            <person name="Zhang L."/>
            <person name="Li M."/>
            <person name="Reid W."/>
        </authorList>
    </citation>
    <scope>NUCLEOTIDE SEQUENCE</scope>
    <source>
        <strain evidence="2">ALHF</strain>
        <tissue evidence="2">Whole body</tissue>
    </source>
</reference>
<feature type="compositionally biased region" description="Polar residues" evidence="1">
    <location>
        <begin position="1"/>
        <end position="20"/>
    </location>
</feature>
<dbReference type="EMBL" id="KA647758">
    <property type="protein sequence ID" value="AFP62387.1"/>
    <property type="molecule type" value="mRNA"/>
</dbReference>